<dbReference type="AlphaFoldDB" id="A0A3E2GR34"/>
<keyword evidence="3" id="KW-1185">Reference proteome</keyword>
<evidence type="ECO:0000313" key="2">
    <source>
        <dbReference type="EMBL" id="RFU23651.1"/>
    </source>
</evidence>
<gene>
    <name evidence="2" type="ORF">B7463_g12689</name>
</gene>
<proteinExistence type="predicted"/>
<comment type="caution">
    <text evidence="2">The sequence shown here is derived from an EMBL/GenBank/DDBJ whole genome shotgun (WGS) entry which is preliminary data.</text>
</comment>
<dbReference type="STRING" id="5539.A0A3E2GR34"/>
<accession>A0A3E2GR34</accession>
<dbReference type="SUPFAM" id="SSF53335">
    <property type="entry name" value="S-adenosyl-L-methionine-dependent methyltransferases"/>
    <property type="match status" value="1"/>
</dbReference>
<feature type="non-terminal residue" evidence="2">
    <location>
        <position position="302"/>
    </location>
</feature>
<name>A0A3E2GR34_SCYLI</name>
<feature type="region of interest" description="Disordered" evidence="1">
    <location>
        <begin position="154"/>
        <end position="176"/>
    </location>
</feature>
<evidence type="ECO:0000256" key="1">
    <source>
        <dbReference type="SAM" id="MobiDB-lite"/>
    </source>
</evidence>
<dbReference type="PANTHER" id="PTHR14614:SF109">
    <property type="entry name" value="RIBOSOMAL LYSINE N-METHYLTRANSFERASE 5"/>
    <property type="match status" value="1"/>
</dbReference>
<dbReference type="Gene3D" id="3.40.50.150">
    <property type="entry name" value="Vaccinia Virus protein VP39"/>
    <property type="match status" value="1"/>
</dbReference>
<organism evidence="2 3">
    <name type="scientific">Scytalidium lignicola</name>
    <name type="common">Hyphomycete</name>
    <dbReference type="NCBI Taxonomy" id="5539"/>
    <lineage>
        <taxon>Eukaryota</taxon>
        <taxon>Fungi</taxon>
        <taxon>Dikarya</taxon>
        <taxon>Ascomycota</taxon>
        <taxon>Pezizomycotina</taxon>
        <taxon>Leotiomycetes</taxon>
        <taxon>Leotiomycetes incertae sedis</taxon>
        <taxon>Scytalidium</taxon>
    </lineage>
</organism>
<dbReference type="GO" id="GO:0032991">
    <property type="term" value="C:protein-containing complex"/>
    <property type="evidence" value="ECO:0007669"/>
    <property type="project" value="TreeGrafter"/>
</dbReference>
<dbReference type="OMA" id="ACDTIYN"/>
<dbReference type="Proteomes" id="UP000258309">
    <property type="component" value="Unassembled WGS sequence"/>
</dbReference>
<dbReference type="GO" id="GO:0005829">
    <property type="term" value="C:cytosol"/>
    <property type="evidence" value="ECO:0007669"/>
    <property type="project" value="TreeGrafter"/>
</dbReference>
<reference evidence="2 3" key="1">
    <citation type="submission" date="2018-05" db="EMBL/GenBank/DDBJ databases">
        <title>Draft genome sequence of Scytalidium lignicola DSM 105466, a ubiquitous saprotrophic fungus.</title>
        <authorList>
            <person name="Buettner E."/>
            <person name="Gebauer A.M."/>
            <person name="Hofrichter M."/>
            <person name="Liers C."/>
            <person name="Kellner H."/>
        </authorList>
    </citation>
    <scope>NUCLEOTIDE SEQUENCE [LARGE SCALE GENOMIC DNA]</scope>
    <source>
        <strain evidence="2 3">DSM 105466</strain>
    </source>
</reference>
<dbReference type="InterPro" id="IPR019410">
    <property type="entry name" value="Methyltransf_16"/>
</dbReference>
<sequence>MMEPDAPRSFLNALGQEIVEPEEETFLVFSQSIPSQNLGFVDSQATELNFTIRDHNLLIHQSPTILSSNRGGGTTGAVIWKITPLFASWITSHSNFLWRYNILSSSSNVIELGCGISGLIGLSLSRNVDSYILTDQDYVMKLLNQNLQENKQANLAVSNNGRKSTRKTKKGSAPSDLVTTSNITARPLDWELDEVTPSLTGSETKASFDAVITCDCIYNDALIAPLVQACADVCRLRKRDGQESKDTPTLCIVAQQLRSAEVFESWLTAFHKEFKVWRVPDEELDKSLASNSGYVVHVGILR</sequence>
<dbReference type="InterPro" id="IPR029063">
    <property type="entry name" value="SAM-dependent_MTases_sf"/>
</dbReference>
<protein>
    <submittedName>
        <fullName evidence="2">Uncharacterized protein</fullName>
    </submittedName>
</protein>
<dbReference type="Pfam" id="PF10294">
    <property type="entry name" value="Methyltransf_16"/>
    <property type="match status" value="1"/>
</dbReference>
<feature type="non-terminal residue" evidence="2">
    <location>
        <position position="1"/>
    </location>
</feature>
<dbReference type="OrthoDB" id="2529286at2759"/>
<evidence type="ECO:0000313" key="3">
    <source>
        <dbReference type="Proteomes" id="UP000258309"/>
    </source>
</evidence>
<dbReference type="EMBL" id="NCSJ02000680">
    <property type="protein sequence ID" value="RFU23651.1"/>
    <property type="molecule type" value="Genomic_DNA"/>
</dbReference>
<dbReference type="GO" id="GO:0008757">
    <property type="term" value="F:S-adenosylmethionine-dependent methyltransferase activity"/>
    <property type="evidence" value="ECO:0007669"/>
    <property type="project" value="UniProtKB-ARBA"/>
</dbReference>
<dbReference type="PANTHER" id="PTHR14614">
    <property type="entry name" value="HEPATOCELLULAR CARCINOMA-ASSOCIATED ANTIGEN"/>
    <property type="match status" value="1"/>
</dbReference>